<evidence type="ECO:0000256" key="1">
    <source>
        <dbReference type="SAM" id="Coils"/>
    </source>
</evidence>
<protein>
    <submittedName>
        <fullName evidence="2">GIY-YIG nuclease family protein</fullName>
    </submittedName>
</protein>
<proteinExistence type="predicted"/>
<dbReference type="RefSeq" id="WP_272178925.1">
    <property type="nucleotide sequence ID" value="NZ_JAQOSK010000028.1"/>
</dbReference>
<reference evidence="2 3" key="1">
    <citation type="journal article" date="2015" name="Int. J. Syst. Evol. Microbiol.">
        <title>Streptomyces gilvifuscus sp. nov., an actinomycete that produces antibacterial compounds isolated from soil.</title>
        <authorList>
            <person name="Nguyen T.M."/>
            <person name="Kim J."/>
        </authorList>
    </citation>
    <scope>NUCLEOTIDE SEQUENCE [LARGE SCALE GENOMIC DNA]</scope>
    <source>
        <strain evidence="2 3">T113</strain>
    </source>
</reference>
<name>A0ABT5G8B4_9ACTN</name>
<dbReference type="EMBL" id="JAQOSK010000028">
    <property type="protein sequence ID" value="MDC2960985.1"/>
    <property type="molecule type" value="Genomic_DNA"/>
</dbReference>
<sequence length="171" mass="19509">MADVDAQFLRGLFDEEGSLHADGRTALYRLYGLEGLLYVGISVAPLTRVRTHLREQPWRSLVVGIRIDYPEDAEAAEREAVWSEHPKYNVVFNGVRPPPPPDRVARLRNELSLERRRLAEFEAAVPESTTHLRLIVRAIEAKRARIAKLLARLEAAEAGRREVPEQVRRVE</sequence>
<gene>
    <name evidence="2" type="ORF">PO587_41825</name>
</gene>
<accession>A0ABT5G8B4</accession>
<feature type="coiled-coil region" evidence="1">
    <location>
        <begin position="104"/>
        <end position="159"/>
    </location>
</feature>
<evidence type="ECO:0000313" key="2">
    <source>
        <dbReference type="EMBL" id="MDC2960985.1"/>
    </source>
</evidence>
<evidence type="ECO:0000313" key="3">
    <source>
        <dbReference type="Proteomes" id="UP001221328"/>
    </source>
</evidence>
<keyword evidence="3" id="KW-1185">Reference proteome</keyword>
<organism evidence="2 3">
    <name type="scientific">Streptomyces gilvifuscus</name>
    <dbReference type="NCBI Taxonomy" id="1550617"/>
    <lineage>
        <taxon>Bacteria</taxon>
        <taxon>Bacillati</taxon>
        <taxon>Actinomycetota</taxon>
        <taxon>Actinomycetes</taxon>
        <taxon>Kitasatosporales</taxon>
        <taxon>Streptomycetaceae</taxon>
        <taxon>Streptomyces</taxon>
    </lineage>
</organism>
<keyword evidence="1" id="KW-0175">Coiled coil</keyword>
<dbReference type="Proteomes" id="UP001221328">
    <property type="component" value="Unassembled WGS sequence"/>
</dbReference>
<comment type="caution">
    <text evidence="2">The sequence shown here is derived from an EMBL/GenBank/DDBJ whole genome shotgun (WGS) entry which is preliminary data.</text>
</comment>